<reference evidence="1 3" key="1">
    <citation type="submission" date="2013-02" db="EMBL/GenBank/DDBJ databases">
        <title>The Genome Sequence of Enterococcus raffinosus ATCC_49464.</title>
        <authorList>
            <consortium name="The Broad Institute Genome Sequencing Platform"/>
            <consortium name="The Broad Institute Genome Sequencing Center for Infectious Disease"/>
            <person name="Earl A.M."/>
            <person name="Gilmore M.S."/>
            <person name="Lebreton F."/>
            <person name="Walker B."/>
            <person name="Young S.K."/>
            <person name="Zeng Q."/>
            <person name="Gargeya S."/>
            <person name="Fitzgerald M."/>
            <person name="Haas B."/>
            <person name="Abouelleil A."/>
            <person name="Alvarado L."/>
            <person name="Arachchi H.M."/>
            <person name="Berlin A.M."/>
            <person name="Chapman S.B."/>
            <person name="Dewar J."/>
            <person name="Goldberg J."/>
            <person name="Griggs A."/>
            <person name="Gujja S."/>
            <person name="Hansen M."/>
            <person name="Howarth C."/>
            <person name="Imamovic A."/>
            <person name="Larimer J."/>
            <person name="McCowan C."/>
            <person name="Murphy C."/>
            <person name="Neiman D."/>
            <person name="Pearson M."/>
            <person name="Priest M."/>
            <person name="Roberts A."/>
            <person name="Saif S."/>
            <person name="Shea T."/>
            <person name="Sisk P."/>
            <person name="Sykes S."/>
            <person name="Wortman J."/>
            <person name="Nusbaum C."/>
            <person name="Birren B."/>
        </authorList>
    </citation>
    <scope>NUCLEOTIDE SEQUENCE [LARGE SCALE GENOMIC DNA]</scope>
    <source>
        <strain evidence="1 3">ATCC 49464</strain>
    </source>
</reference>
<evidence type="ECO:0000313" key="1">
    <source>
        <dbReference type="EMBL" id="EOH78338.1"/>
    </source>
</evidence>
<name>R2P580_9ENTE</name>
<dbReference type="AlphaFoldDB" id="R2P580"/>
<protein>
    <submittedName>
        <fullName evidence="1">Uncharacterized protein</fullName>
    </submittedName>
</protein>
<comment type="caution">
    <text evidence="1">The sequence shown here is derived from an EMBL/GenBank/DDBJ whole genome shotgun (WGS) entry which is preliminary data.</text>
</comment>
<dbReference type="HOGENOM" id="CLU_3215982_0_0_9"/>
<evidence type="ECO:0000313" key="2">
    <source>
        <dbReference type="EMBL" id="EOT75275.1"/>
    </source>
</evidence>
<gene>
    <name evidence="2" type="ORF">I590_02096</name>
    <name evidence="1" type="ORF">UAK_02154</name>
</gene>
<organism evidence="1 3">
    <name type="scientific">Enterococcus raffinosus ATCC 49464</name>
    <dbReference type="NCBI Taxonomy" id="1158602"/>
    <lineage>
        <taxon>Bacteria</taxon>
        <taxon>Bacillati</taxon>
        <taxon>Bacillota</taxon>
        <taxon>Bacilli</taxon>
        <taxon>Lactobacillales</taxon>
        <taxon>Enterococcaceae</taxon>
        <taxon>Enterococcus</taxon>
    </lineage>
</organism>
<keyword evidence="4" id="KW-1185">Reference proteome</keyword>
<dbReference type="EMBL" id="AJAL01000011">
    <property type="protein sequence ID" value="EOH78338.1"/>
    <property type="molecule type" value="Genomic_DNA"/>
</dbReference>
<dbReference type="Proteomes" id="UP000013877">
    <property type="component" value="Unassembled WGS sequence"/>
</dbReference>
<proteinExistence type="predicted"/>
<dbReference type="Proteomes" id="UP000014158">
    <property type="component" value="Unassembled WGS sequence"/>
</dbReference>
<sequence>MEAANKGRSFPYSFNSKVLPYCITENSYVFSKSEKSIFSPILIL</sequence>
<evidence type="ECO:0000313" key="4">
    <source>
        <dbReference type="Proteomes" id="UP000014158"/>
    </source>
</evidence>
<dbReference type="EMBL" id="ASWF01000003">
    <property type="protein sequence ID" value="EOT75275.1"/>
    <property type="molecule type" value="Genomic_DNA"/>
</dbReference>
<accession>R2P580</accession>
<reference evidence="2 4" key="2">
    <citation type="submission" date="2013-03" db="EMBL/GenBank/DDBJ databases">
        <title>The Genome Sequence of Enterococcus raffinosus ATCC_49464 (PacBio/Illumina hybrid assembly).</title>
        <authorList>
            <consortium name="The Broad Institute Genomics Platform"/>
            <consortium name="The Broad Institute Genome Sequencing Center for Infectious Disease"/>
            <person name="Earl A."/>
            <person name="Russ C."/>
            <person name="Gilmore M."/>
            <person name="Surin D."/>
            <person name="Walker B."/>
            <person name="Young S."/>
            <person name="Zeng Q."/>
            <person name="Gargeya S."/>
            <person name="Fitzgerald M."/>
            <person name="Haas B."/>
            <person name="Abouelleil A."/>
            <person name="Allen A.W."/>
            <person name="Alvarado L."/>
            <person name="Arachchi H.M."/>
            <person name="Berlin A.M."/>
            <person name="Chapman S.B."/>
            <person name="Gainer-Dewar J."/>
            <person name="Goldberg J."/>
            <person name="Griggs A."/>
            <person name="Gujja S."/>
            <person name="Hansen M."/>
            <person name="Howarth C."/>
            <person name="Imamovic A."/>
            <person name="Ireland A."/>
            <person name="Larimer J."/>
            <person name="McCowan C."/>
            <person name="Murphy C."/>
            <person name="Pearson M."/>
            <person name="Poon T.W."/>
            <person name="Priest M."/>
            <person name="Roberts A."/>
            <person name="Saif S."/>
            <person name="Shea T."/>
            <person name="Sisk P."/>
            <person name="Sykes S."/>
            <person name="Wortman J."/>
            <person name="Nusbaum C."/>
            <person name="Birren B."/>
        </authorList>
    </citation>
    <scope>NUCLEOTIDE SEQUENCE [LARGE SCALE GENOMIC DNA]</scope>
    <source>
        <strain evidence="2 4">ATCC 49464</strain>
    </source>
</reference>
<evidence type="ECO:0000313" key="3">
    <source>
        <dbReference type="Proteomes" id="UP000013877"/>
    </source>
</evidence>